<feature type="compositionally biased region" description="Low complexity" evidence="1">
    <location>
        <begin position="61"/>
        <end position="79"/>
    </location>
</feature>
<proteinExistence type="predicted"/>
<feature type="compositionally biased region" description="Polar residues" evidence="1">
    <location>
        <begin position="9"/>
        <end position="53"/>
    </location>
</feature>
<feature type="region of interest" description="Disordered" evidence="1">
    <location>
        <begin position="1"/>
        <end position="87"/>
    </location>
</feature>
<evidence type="ECO:0000313" key="2">
    <source>
        <dbReference type="EMBL" id="CAI9283203.1"/>
    </source>
</evidence>
<dbReference type="AlphaFoldDB" id="A0AA35Z028"/>
<dbReference type="EMBL" id="OX465080">
    <property type="protein sequence ID" value="CAI9283203.1"/>
    <property type="molecule type" value="Genomic_DNA"/>
</dbReference>
<name>A0AA35Z028_LACSI</name>
<evidence type="ECO:0000256" key="1">
    <source>
        <dbReference type="SAM" id="MobiDB-lite"/>
    </source>
</evidence>
<keyword evidence="3" id="KW-1185">Reference proteome</keyword>
<gene>
    <name evidence="2" type="ORF">LSALG_LOCUS22812</name>
</gene>
<protein>
    <submittedName>
        <fullName evidence="2">Uncharacterized protein</fullName>
    </submittedName>
</protein>
<accession>A0AA35Z028</accession>
<sequence>MSLGAFAQTVDNLHPSSQRNQNLHNLYHQPSSSQQNTGTSYRATKNSNNWNSKMTHRLHGLTQPPSSFSSTLPQSSSSTERPSIAPQVHPKVHVSVLPSSHLCFNSQFFLHRRRDEGVGACIYGNGDVGEL</sequence>
<reference evidence="2" key="1">
    <citation type="submission" date="2023-04" db="EMBL/GenBank/DDBJ databases">
        <authorList>
            <person name="Vijverberg K."/>
            <person name="Xiong W."/>
            <person name="Schranz E."/>
        </authorList>
    </citation>
    <scope>NUCLEOTIDE SEQUENCE</scope>
</reference>
<evidence type="ECO:0000313" key="3">
    <source>
        <dbReference type="Proteomes" id="UP001177003"/>
    </source>
</evidence>
<organism evidence="2 3">
    <name type="scientific">Lactuca saligna</name>
    <name type="common">Willowleaf lettuce</name>
    <dbReference type="NCBI Taxonomy" id="75948"/>
    <lineage>
        <taxon>Eukaryota</taxon>
        <taxon>Viridiplantae</taxon>
        <taxon>Streptophyta</taxon>
        <taxon>Embryophyta</taxon>
        <taxon>Tracheophyta</taxon>
        <taxon>Spermatophyta</taxon>
        <taxon>Magnoliopsida</taxon>
        <taxon>eudicotyledons</taxon>
        <taxon>Gunneridae</taxon>
        <taxon>Pentapetalae</taxon>
        <taxon>asterids</taxon>
        <taxon>campanulids</taxon>
        <taxon>Asterales</taxon>
        <taxon>Asteraceae</taxon>
        <taxon>Cichorioideae</taxon>
        <taxon>Cichorieae</taxon>
        <taxon>Lactucinae</taxon>
        <taxon>Lactuca</taxon>
    </lineage>
</organism>
<dbReference type="Proteomes" id="UP001177003">
    <property type="component" value="Chromosome 4"/>
</dbReference>